<dbReference type="EMBL" id="UINC01133879">
    <property type="protein sequence ID" value="SVD17072.1"/>
    <property type="molecule type" value="Genomic_DNA"/>
</dbReference>
<dbReference type="AlphaFoldDB" id="A0A382T5J7"/>
<evidence type="ECO:0000313" key="3">
    <source>
        <dbReference type="EMBL" id="SVD17072.1"/>
    </source>
</evidence>
<evidence type="ECO:0000256" key="1">
    <source>
        <dbReference type="SAM" id="MobiDB-lite"/>
    </source>
</evidence>
<feature type="domain" description="Phage tail assembly chaperone-like" evidence="2">
    <location>
        <begin position="61"/>
        <end position="104"/>
    </location>
</feature>
<dbReference type="Pfam" id="PF16778">
    <property type="entry name" value="Phage_tail_APC"/>
    <property type="match status" value="1"/>
</dbReference>
<name>A0A382T5J7_9ZZZZ</name>
<organism evidence="3">
    <name type="scientific">marine metagenome</name>
    <dbReference type="NCBI Taxonomy" id="408172"/>
    <lineage>
        <taxon>unclassified sequences</taxon>
        <taxon>metagenomes</taxon>
        <taxon>ecological metagenomes</taxon>
    </lineage>
</organism>
<reference evidence="3" key="1">
    <citation type="submission" date="2018-05" db="EMBL/GenBank/DDBJ databases">
        <authorList>
            <person name="Lanie J.A."/>
            <person name="Ng W.-L."/>
            <person name="Kazmierczak K.M."/>
            <person name="Andrzejewski T.M."/>
            <person name="Davidsen T.M."/>
            <person name="Wayne K.J."/>
            <person name="Tettelin H."/>
            <person name="Glass J.I."/>
            <person name="Rusch D."/>
            <person name="Podicherti R."/>
            <person name="Tsui H.-C.T."/>
            <person name="Winkler M.E."/>
        </authorList>
    </citation>
    <scope>NUCLEOTIDE SEQUENCE</scope>
</reference>
<accession>A0A382T5J7</accession>
<evidence type="ECO:0000259" key="2">
    <source>
        <dbReference type="Pfam" id="PF16778"/>
    </source>
</evidence>
<dbReference type="InterPro" id="IPR031893">
    <property type="entry name" value="Phage_tail_APC"/>
</dbReference>
<feature type="region of interest" description="Disordered" evidence="1">
    <location>
        <begin position="1"/>
        <end position="20"/>
    </location>
</feature>
<dbReference type="Gene3D" id="6.10.140.1310">
    <property type="match status" value="1"/>
</dbReference>
<sequence length="111" mass="12768">MATRNISRPDEALAHEDWIEEDLDGGGTIQYQYRDPAWTPPEPETDEEIALRDKDLAEIGREWRDRELAETDLAAQTPDYPNRDAYLTYRTELRDWPSTGDFPATKPTLGS</sequence>
<gene>
    <name evidence="3" type="ORF">METZ01_LOCUS369926</name>
</gene>
<feature type="compositionally biased region" description="Basic and acidic residues" evidence="1">
    <location>
        <begin position="7"/>
        <end position="17"/>
    </location>
</feature>
<proteinExistence type="predicted"/>
<protein>
    <recommendedName>
        <fullName evidence="2">Phage tail assembly chaperone-like domain-containing protein</fullName>
    </recommendedName>
</protein>